<dbReference type="EMBL" id="BARU01015334">
    <property type="protein sequence ID" value="GAH50787.1"/>
    <property type="molecule type" value="Genomic_DNA"/>
</dbReference>
<evidence type="ECO:0000313" key="1">
    <source>
        <dbReference type="EMBL" id="GAH50787.1"/>
    </source>
</evidence>
<comment type="caution">
    <text evidence="1">The sequence shown here is derived from an EMBL/GenBank/DDBJ whole genome shotgun (WGS) entry which is preliminary data.</text>
</comment>
<dbReference type="AlphaFoldDB" id="X1G0L0"/>
<sequence length="107" mass="12248">QLEKDSKTPLLRLVNKARIKKSKMVSEMERPRISELGAIPFDIDVMNSFGEEAFWEDISRSLFKENLAKAWNRLAGKMGLSPELKTKRVSPFGSSRVEEHIGMLTLR</sequence>
<reference evidence="1" key="1">
    <citation type="journal article" date="2014" name="Front. Microbiol.">
        <title>High frequency of phylogenetically diverse reductive dehalogenase-homologous genes in deep subseafloor sedimentary metagenomes.</title>
        <authorList>
            <person name="Kawai M."/>
            <person name="Futagami T."/>
            <person name="Toyoda A."/>
            <person name="Takaki Y."/>
            <person name="Nishi S."/>
            <person name="Hori S."/>
            <person name="Arai W."/>
            <person name="Tsubouchi T."/>
            <person name="Morono Y."/>
            <person name="Uchiyama I."/>
            <person name="Ito T."/>
            <person name="Fujiyama A."/>
            <person name="Inagaki F."/>
            <person name="Takami H."/>
        </authorList>
    </citation>
    <scope>NUCLEOTIDE SEQUENCE</scope>
    <source>
        <strain evidence="1">Expedition CK06-06</strain>
    </source>
</reference>
<protein>
    <submittedName>
        <fullName evidence="1">Uncharacterized protein</fullName>
    </submittedName>
</protein>
<proteinExistence type="predicted"/>
<name>X1G0L0_9ZZZZ</name>
<organism evidence="1">
    <name type="scientific">marine sediment metagenome</name>
    <dbReference type="NCBI Taxonomy" id="412755"/>
    <lineage>
        <taxon>unclassified sequences</taxon>
        <taxon>metagenomes</taxon>
        <taxon>ecological metagenomes</taxon>
    </lineage>
</organism>
<gene>
    <name evidence="1" type="ORF">S03H2_26437</name>
</gene>
<feature type="non-terminal residue" evidence="1">
    <location>
        <position position="107"/>
    </location>
</feature>
<accession>X1G0L0</accession>
<feature type="non-terminal residue" evidence="1">
    <location>
        <position position="1"/>
    </location>
</feature>